<evidence type="ECO:0000256" key="1">
    <source>
        <dbReference type="ARBA" id="ARBA00004651"/>
    </source>
</evidence>
<keyword evidence="5 14" id="KW-1003">Cell membrane</keyword>
<dbReference type="EMBL" id="JAGFBV010000011">
    <property type="protein sequence ID" value="MBP4138116.1"/>
    <property type="molecule type" value="Genomic_DNA"/>
</dbReference>
<evidence type="ECO:0000256" key="7">
    <source>
        <dbReference type="ARBA" id="ARBA00022801"/>
    </source>
</evidence>
<evidence type="ECO:0000256" key="12">
    <source>
        <dbReference type="ARBA" id="ARBA00032932"/>
    </source>
</evidence>
<comment type="subcellular location">
    <subcellularLocation>
        <location evidence="1 14">Cell membrane</location>
        <topology evidence="1 14">Multi-pass membrane protein</topology>
    </subcellularLocation>
</comment>
<keyword evidence="9 14" id="KW-0472">Membrane</keyword>
<comment type="caution">
    <text evidence="15">The sequence shown here is derived from an EMBL/GenBank/DDBJ whole genome shotgun (WGS) entry which is preliminary data.</text>
</comment>
<dbReference type="AlphaFoldDB" id="A0A941AXH7"/>
<evidence type="ECO:0000256" key="8">
    <source>
        <dbReference type="ARBA" id="ARBA00022989"/>
    </source>
</evidence>
<comment type="function">
    <text evidence="14">Catalyzes the dephosphorylation of undecaprenyl diphosphate (UPP). Confers resistance to bacitracin.</text>
</comment>
<dbReference type="Proteomes" id="UP000675047">
    <property type="component" value="Unassembled WGS sequence"/>
</dbReference>
<keyword evidence="8 14" id="KW-1133">Transmembrane helix</keyword>
<gene>
    <name evidence="14" type="primary">uppP</name>
    <name evidence="15" type="ORF">J3495_08425</name>
</gene>
<evidence type="ECO:0000256" key="10">
    <source>
        <dbReference type="ARBA" id="ARBA00023251"/>
    </source>
</evidence>
<evidence type="ECO:0000256" key="2">
    <source>
        <dbReference type="ARBA" id="ARBA00010621"/>
    </source>
</evidence>
<organism evidence="15 16">
    <name type="scientific">Flavobacterium geliluteum</name>
    <dbReference type="NCBI Taxonomy" id="2816120"/>
    <lineage>
        <taxon>Bacteria</taxon>
        <taxon>Pseudomonadati</taxon>
        <taxon>Bacteroidota</taxon>
        <taxon>Flavobacteriia</taxon>
        <taxon>Flavobacteriales</taxon>
        <taxon>Flavobacteriaceae</taxon>
        <taxon>Flavobacterium</taxon>
    </lineage>
</organism>
<proteinExistence type="inferred from homology"/>
<comment type="similarity">
    <text evidence="2 14">Belongs to the UppP family.</text>
</comment>
<dbReference type="InterPro" id="IPR003824">
    <property type="entry name" value="UppP"/>
</dbReference>
<dbReference type="GO" id="GO:0008360">
    <property type="term" value="P:regulation of cell shape"/>
    <property type="evidence" value="ECO:0007669"/>
    <property type="project" value="UniProtKB-KW"/>
</dbReference>
<feature type="transmembrane region" description="Helical" evidence="14">
    <location>
        <begin position="44"/>
        <end position="62"/>
    </location>
</feature>
<dbReference type="GO" id="GO:0046677">
    <property type="term" value="P:response to antibiotic"/>
    <property type="evidence" value="ECO:0007669"/>
    <property type="project" value="UniProtKB-UniRule"/>
</dbReference>
<evidence type="ECO:0000256" key="3">
    <source>
        <dbReference type="ARBA" id="ARBA00012374"/>
    </source>
</evidence>
<protein>
    <recommendedName>
        <fullName evidence="4 14">Undecaprenyl-diphosphatase</fullName>
        <ecNumber evidence="3 14">3.6.1.27</ecNumber>
    </recommendedName>
    <alternativeName>
        <fullName evidence="12 14">Bacitracin resistance protein</fullName>
    </alternativeName>
    <alternativeName>
        <fullName evidence="11 14">Undecaprenyl pyrophosphate phosphatase</fullName>
    </alternativeName>
</protein>
<dbReference type="GO" id="GO:0071555">
    <property type="term" value="P:cell wall organization"/>
    <property type="evidence" value="ECO:0007669"/>
    <property type="project" value="UniProtKB-KW"/>
</dbReference>
<dbReference type="PANTHER" id="PTHR30622:SF3">
    <property type="entry name" value="UNDECAPRENYL-DIPHOSPHATASE"/>
    <property type="match status" value="1"/>
</dbReference>
<dbReference type="GO" id="GO:0005886">
    <property type="term" value="C:plasma membrane"/>
    <property type="evidence" value="ECO:0007669"/>
    <property type="project" value="UniProtKB-SubCell"/>
</dbReference>
<feature type="transmembrane region" description="Helical" evidence="14">
    <location>
        <begin position="242"/>
        <end position="259"/>
    </location>
</feature>
<keyword evidence="10 14" id="KW-0046">Antibiotic resistance</keyword>
<keyword evidence="14" id="KW-0133">Cell shape</keyword>
<name>A0A941AXH7_9FLAO</name>
<evidence type="ECO:0000256" key="11">
    <source>
        <dbReference type="ARBA" id="ARBA00032707"/>
    </source>
</evidence>
<dbReference type="GO" id="GO:0009252">
    <property type="term" value="P:peptidoglycan biosynthetic process"/>
    <property type="evidence" value="ECO:0007669"/>
    <property type="project" value="UniProtKB-KW"/>
</dbReference>
<sequence>MNTLQAIVLAIIEGITEFLPVSSTGHMIIASSFFGIAHEDFTKLFTIVIQLGAILSVVVLYFKRFFQTLDFYFKLLVAFIPAVVLGLLLSDFIDGLLENPITVAVSLLVGGIILLKVDEWFNNRNTTESSQEISYLQAFKIGLFQCIAMIPGVSRSGASIVGGMSQKLSRTTAAEFSFFLAVPTMLGATAKKCYDYYKAGFELSQDQVNLLVIGNVVAFIVALLAIKTFIGFLTKNGFKVFGYYRIIAGIVLLLIHFFIHPLTII</sequence>
<dbReference type="RefSeq" id="WP_210666119.1">
    <property type="nucleotide sequence ID" value="NZ_JAGFBV010000011.1"/>
</dbReference>
<evidence type="ECO:0000256" key="5">
    <source>
        <dbReference type="ARBA" id="ARBA00022475"/>
    </source>
</evidence>
<evidence type="ECO:0000313" key="15">
    <source>
        <dbReference type="EMBL" id="MBP4138116.1"/>
    </source>
</evidence>
<evidence type="ECO:0000256" key="14">
    <source>
        <dbReference type="HAMAP-Rule" id="MF_01006"/>
    </source>
</evidence>
<feature type="transmembrane region" description="Helical" evidence="14">
    <location>
        <begin position="210"/>
        <end position="230"/>
    </location>
</feature>
<comment type="miscellaneous">
    <text evidence="14">Bacitracin is thought to be involved in the inhibition of peptidoglycan synthesis by sequestering undecaprenyl diphosphate, thereby reducing the pool of lipid carrier available.</text>
</comment>
<feature type="transmembrane region" description="Helical" evidence="14">
    <location>
        <begin position="173"/>
        <end position="190"/>
    </location>
</feature>
<comment type="catalytic activity">
    <reaction evidence="13 14">
        <text>di-trans,octa-cis-undecaprenyl diphosphate + H2O = di-trans,octa-cis-undecaprenyl phosphate + phosphate + H(+)</text>
        <dbReference type="Rhea" id="RHEA:28094"/>
        <dbReference type="ChEBI" id="CHEBI:15377"/>
        <dbReference type="ChEBI" id="CHEBI:15378"/>
        <dbReference type="ChEBI" id="CHEBI:43474"/>
        <dbReference type="ChEBI" id="CHEBI:58405"/>
        <dbReference type="ChEBI" id="CHEBI:60392"/>
        <dbReference type="EC" id="3.6.1.27"/>
    </reaction>
</comment>
<dbReference type="PANTHER" id="PTHR30622">
    <property type="entry name" value="UNDECAPRENYL-DIPHOSPHATASE"/>
    <property type="match status" value="1"/>
</dbReference>
<evidence type="ECO:0000256" key="13">
    <source>
        <dbReference type="ARBA" id="ARBA00047594"/>
    </source>
</evidence>
<accession>A0A941AXH7</accession>
<dbReference type="Pfam" id="PF02673">
    <property type="entry name" value="BacA"/>
    <property type="match status" value="1"/>
</dbReference>
<keyword evidence="14" id="KW-0961">Cell wall biogenesis/degradation</keyword>
<dbReference type="HAMAP" id="MF_01006">
    <property type="entry name" value="Undec_diphosphatase"/>
    <property type="match status" value="1"/>
</dbReference>
<evidence type="ECO:0000256" key="4">
    <source>
        <dbReference type="ARBA" id="ARBA00021581"/>
    </source>
</evidence>
<dbReference type="NCBIfam" id="NF001390">
    <property type="entry name" value="PRK00281.1-4"/>
    <property type="match status" value="1"/>
</dbReference>
<feature type="transmembrane region" description="Helical" evidence="14">
    <location>
        <begin position="71"/>
        <end position="90"/>
    </location>
</feature>
<reference evidence="15 16" key="1">
    <citation type="submission" date="2021-03" db="EMBL/GenBank/DDBJ databases">
        <title>Flavobacterium Flabelliformis Sp. Nov. And Flavobacterium Geliluteum Sp. Nov., Two Novel Multidrug Resistant Psychrophilic Species Isolated From Antarctica.</title>
        <authorList>
            <person name="Kralova S."/>
            <person name="Busse H.J."/>
            <person name="Bezdicek M."/>
            <person name="Nykrynova M."/>
            <person name="Kroupova E."/>
            <person name="Krsek D."/>
            <person name="Sedlacek I."/>
        </authorList>
    </citation>
    <scope>NUCLEOTIDE SEQUENCE [LARGE SCALE GENOMIC DNA]</scope>
    <source>
        <strain evidence="15 16">P7388</strain>
    </source>
</reference>
<dbReference type="EC" id="3.6.1.27" evidence="3 14"/>
<dbReference type="NCBIfam" id="TIGR00753">
    <property type="entry name" value="undec_PP_bacA"/>
    <property type="match status" value="1"/>
</dbReference>
<keyword evidence="14" id="KW-0573">Peptidoglycan synthesis</keyword>
<feature type="transmembrane region" description="Helical" evidence="14">
    <location>
        <begin position="96"/>
        <end position="115"/>
    </location>
</feature>
<evidence type="ECO:0000256" key="9">
    <source>
        <dbReference type="ARBA" id="ARBA00023136"/>
    </source>
</evidence>
<keyword evidence="7 14" id="KW-0378">Hydrolase</keyword>
<evidence type="ECO:0000256" key="6">
    <source>
        <dbReference type="ARBA" id="ARBA00022692"/>
    </source>
</evidence>
<dbReference type="NCBIfam" id="NF001389">
    <property type="entry name" value="PRK00281.1-2"/>
    <property type="match status" value="1"/>
</dbReference>
<evidence type="ECO:0000313" key="16">
    <source>
        <dbReference type="Proteomes" id="UP000675047"/>
    </source>
</evidence>
<dbReference type="GO" id="GO:0050380">
    <property type="term" value="F:undecaprenyl-diphosphatase activity"/>
    <property type="evidence" value="ECO:0007669"/>
    <property type="project" value="UniProtKB-UniRule"/>
</dbReference>
<keyword evidence="6 14" id="KW-0812">Transmembrane</keyword>
<keyword evidence="16" id="KW-1185">Reference proteome</keyword>